<organism evidence="13 14">
    <name type="scientific">Xenopus laevis</name>
    <name type="common">African clawed frog</name>
    <dbReference type="NCBI Taxonomy" id="8355"/>
    <lineage>
        <taxon>Eukaryota</taxon>
        <taxon>Metazoa</taxon>
        <taxon>Chordata</taxon>
        <taxon>Craniata</taxon>
        <taxon>Vertebrata</taxon>
        <taxon>Euteleostomi</taxon>
        <taxon>Amphibia</taxon>
        <taxon>Batrachia</taxon>
        <taxon>Anura</taxon>
        <taxon>Pipoidea</taxon>
        <taxon>Pipidae</taxon>
        <taxon>Xenopodinae</taxon>
        <taxon>Xenopus</taxon>
        <taxon>Xenopus</taxon>
    </lineage>
</organism>
<name>A0A8J1MJG1_XENLA</name>
<feature type="transmembrane region" description="Helical" evidence="11">
    <location>
        <begin position="31"/>
        <end position="55"/>
    </location>
</feature>
<feature type="transmembrane region" description="Helical" evidence="11">
    <location>
        <begin position="277"/>
        <end position="297"/>
    </location>
</feature>
<dbReference type="FunFam" id="1.20.1070.10:FF:000008">
    <property type="entry name" value="Olfactory receptor"/>
    <property type="match status" value="1"/>
</dbReference>
<evidence type="ECO:0000256" key="10">
    <source>
        <dbReference type="RuleBase" id="RU000688"/>
    </source>
</evidence>
<dbReference type="RefSeq" id="XP_041441531.1">
    <property type="nucleotide sequence ID" value="XM_041585597.1"/>
</dbReference>
<dbReference type="InterPro" id="IPR050516">
    <property type="entry name" value="Olfactory_GPCR"/>
</dbReference>
<gene>
    <name evidence="14" type="primary">LOC121401258</name>
</gene>
<evidence type="ECO:0000256" key="2">
    <source>
        <dbReference type="ARBA" id="ARBA00022475"/>
    </source>
</evidence>
<evidence type="ECO:0000256" key="7">
    <source>
        <dbReference type="ARBA" id="ARBA00023136"/>
    </source>
</evidence>
<dbReference type="InterPro" id="IPR017452">
    <property type="entry name" value="GPCR_Rhodpsn_7TM"/>
</dbReference>
<dbReference type="PRINTS" id="PR00237">
    <property type="entry name" value="GPCRRHODOPSN"/>
</dbReference>
<feature type="domain" description="G-protein coupled receptors family 1 profile" evidence="12">
    <location>
        <begin position="46"/>
        <end position="295"/>
    </location>
</feature>
<evidence type="ECO:0000256" key="4">
    <source>
        <dbReference type="ARBA" id="ARBA00022725"/>
    </source>
</evidence>
<evidence type="ECO:0000256" key="11">
    <source>
        <dbReference type="RuleBase" id="RU363047"/>
    </source>
</evidence>
<accession>A0A8J1MJG1</accession>
<dbReference type="Proteomes" id="UP000186698">
    <property type="component" value="Chromosome 3L"/>
</dbReference>
<dbReference type="OrthoDB" id="9898717at2759"/>
<keyword evidence="13" id="KW-1185">Reference proteome</keyword>
<evidence type="ECO:0000256" key="3">
    <source>
        <dbReference type="ARBA" id="ARBA00022692"/>
    </source>
</evidence>
<feature type="transmembrane region" description="Helical" evidence="11">
    <location>
        <begin position="209"/>
        <end position="231"/>
    </location>
</feature>
<evidence type="ECO:0000256" key="5">
    <source>
        <dbReference type="ARBA" id="ARBA00022989"/>
    </source>
</evidence>
<proteinExistence type="inferred from homology"/>
<dbReference type="GO" id="GO:0050911">
    <property type="term" value="P:detection of chemical stimulus involved in sensory perception of smell"/>
    <property type="evidence" value="ECO:0000318"/>
    <property type="project" value="GO_Central"/>
</dbReference>
<dbReference type="GO" id="GO:0005886">
    <property type="term" value="C:plasma membrane"/>
    <property type="evidence" value="ECO:0000318"/>
    <property type="project" value="GO_Central"/>
</dbReference>
<dbReference type="GeneID" id="121401258"/>
<keyword evidence="6 10" id="KW-0297">G-protein coupled receptor</keyword>
<dbReference type="InterPro" id="IPR000725">
    <property type="entry name" value="Olfact_rcpt"/>
</dbReference>
<evidence type="ECO:0000256" key="6">
    <source>
        <dbReference type="ARBA" id="ARBA00023040"/>
    </source>
</evidence>
<evidence type="ECO:0000256" key="1">
    <source>
        <dbReference type="ARBA" id="ARBA00004651"/>
    </source>
</evidence>
<protein>
    <recommendedName>
        <fullName evidence="11">Olfactory receptor</fullName>
    </recommendedName>
</protein>
<dbReference type="GO" id="GO:0004984">
    <property type="term" value="F:olfactory receptor activity"/>
    <property type="evidence" value="ECO:0000318"/>
    <property type="project" value="GO_Central"/>
</dbReference>
<dbReference type="InterPro" id="IPR000276">
    <property type="entry name" value="GPCR_Rhodpsn"/>
</dbReference>
<keyword evidence="3 10" id="KW-0812">Transmembrane</keyword>
<evidence type="ECO:0000256" key="8">
    <source>
        <dbReference type="ARBA" id="ARBA00023170"/>
    </source>
</evidence>
<keyword evidence="5 11" id="KW-1133">Transmembrane helix</keyword>
<dbReference type="Gene3D" id="1.20.1070.10">
    <property type="entry name" value="Rhodopsin 7-helix transmembrane proteins"/>
    <property type="match status" value="1"/>
</dbReference>
<feature type="transmembrane region" description="Helical" evidence="11">
    <location>
        <begin position="149"/>
        <end position="169"/>
    </location>
</feature>
<feature type="transmembrane region" description="Helical" evidence="11">
    <location>
        <begin position="117"/>
        <end position="137"/>
    </location>
</feature>
<comment type="similarity">
    <text evidence="10">Belongs to the G-protein coupled receptor 1 family.</text>
</comment>
<dbReference type="GO" id="GO:0004930">
    <property type="term" value="F:G protein-coupled receptor activity"/>
    <property type="evidence" value="ECO:0007669"/>
    <property type="project" value="UniProtKB-KW"/>
</dbReference>
<keyword evidence="11" id="KW-0716">Sensory transduction</keyword>
<sequence length="314" mass="35692">MSERLLTSSDSTIQREFLLLAFVRYAEFQPLLFWGVLLMYLLTVLGNMTIILLVCQESSLHTPMYFFLCNLATQDIVYVSAIQPKLLSITLTGATSIGFPYCIIQMFLFVMCTDTDFFLLTSMAYDRYVAICISLRYSLIMNRIICTRLAVSCWLFAALNSFMYCWLVSGLSYCRSRAIKHFFCEVKAVLKLSCSDTSTINMILYIEGALGGLLPFLLILTSYIFIILTIVNMRSSVGRLKAFSSCSTHLTVVILFCGTVISLYMKPDTEYSEEQDKVLSLLYVAVVPMLNPIVYSMRNKEVLKSLKKHFANNI</sequence>
<dbReference type="PRINTS" id="PR00245">
    <property type="entry name" value="OLFACTORYR"/>
</dbReference>
<dbReference type="AlphaFoldDB" id="A0A8J1MJG1"/>
<dbReference type="KEGG" id="xla:121401258"/>
<keyword evidence="9 10" id="KW-0807">Transducer</keyword>
<dbReference type="PROSITE" id="PS50262">
    <property type="entry name" value="G_PROTEIN_RECEP_F1_2"/>
    <property type="match status" value="1"/>
</dbReference>
<comment type="subcellular location">
    <subcellularLocation>
        <location evidence="1 11">Cell membrane</location>
        <topology evidence="1 11">Multi-pass membrane protein</topology>
    </subcellularLocation>
</comment>
<evidence type="ECO:0000313" key="13">
    <source>
        <dbReference type="Proteomes" id="UP000186698"/>
    </source>
</evidence>
<reference evidence="14" key="1">
    <citation type="submission" date="2025-08" db="UniProtKB">
        <authorList>
            <consortium name="RefSeq"/>
        </authorList>
    </citation>
    <scope>IDENTIFICATION</scope>
    <source>
        <strain evidence="14">J_2021</strain>
        <tissue evidence="14">Erythrocytes</tissue>
    </source>
</reference>
<dbReference type="PANTHER" id="PTHR26452">
    <property type="entry name" value="OLFACTORY RECEPTOR"/>
    <property type="match status" value="1"/>
</dbReference>
<keyword evidence="4 11" id="KW-0552">Olfaction</keyword>
<dbReference type="Pfam" id="PF13853">
    <property type="entry name" value="7tm_4"/>
    <property type="match status" value="1"/>
</dbReference>
<evidence type="ECO:0000256" key="9">
    <source>
        <dbReference type="ARBA" id="ARBA00023224"/>
    </source>
</evidence>
<feature type="transmembrane region" description="Helical" evidence="11">
    <location>
        <begin position="86"/>
        <end position="111"/>
    </location>
</feature>
<keyword evidence="7 11" id="KW-0472">Membrane</keyword>
<feature type="transmembrane region" description="Helical" evidence="11">
    <location>
        <begin position="243"/>
        <end position="265"/>
    </location>
</feature>
<evidence type="ECO:0000313" key="14">
    <source>
        <dbReference type="RefSeq" id="XP_041441531.1"/>
    </source>
</evidence>
<evidence type="ECO:0000259" key="12">
    <source>
        <dbReference type="PROSITE" id="PS50262"/>
    </source>
</evidence>
<dbReference type="CDD" id="cd13954">
    <property type="entry name" value="7tmA_OR"/>
    <property type="match status" value="1"/>
</dbReference>
<dbReference type="PROSITE" id="PS00237">
    <property type="entry name" value="G_PROTEIN_RECEP_F1_1"/>
    <property type="match status" value="1"/>
</dbReference>
<dbReference type="SUPFAM" id="SSF81321">
    <property type="entry name" value="Family A G protein-coupled receptor-like"/>
    <property type="match status" value="1"/>
</dbReference>
<keyword evidence="2 11" id="KW-1003">Cell membrane</keyword>
<keyword evidence="8 10" id="KW-0675">Receptor</keyword>